<dbReference type="EMBL" id="CM056744">
    <property type="protein sequence ID" value="KAJ8667193.1"/>
    <property type="molecule type" value="Genomic_DNA"/>
</dbReference>
<dbReference type="Proteomes" id="UP001239111">
    <property type="component" value="Chromosome 4"/>
</dbReference>
<organism evidence="1 2">
    <name type="scientific">Eretmocerus hayati</name>
    <dbReference type="NCBI Taxonomy" id="131215"/>
    <lineage>
        <taxon>Eukaryota</taxon>
        <taxon>Metazoa</taxon>
        <taxon>Ecdysozoa</taxon>
        <taxon>Arthropoda</taxon>
        <taxon>Hexapoda</taxon>
        <taxon>Insecta</taxon>
        <taxon>Pterygota</taxon>
        <taxon>Neoptera</taxon>
        <taxon>Endopterygota</taxon>
        <taxon>Hymenoptera</taxon>
        <taxon>Apocrita</taxon>
        <taxon>Proctotrupomorpha</taxon>
        <taxon>Chalcidoidea</taxon>
        <taxon>Aphelinidae</taxon>
        <taxon>Aphelininae</taxon>
        <taxon>Eretmocerus</taxon>
    </lineage>
</organism>
<proteinExistence type="predicted"/>
<evidence type="ECO:0000313" key="2">
    <source>
        <dbReference type="Proteomes" id="UP001239111"/>
    </source>
</evidence>
<accession>A0ACC2N7V0</accession>
<gene>
    <name evidence="1" type="ORF">QAD02_008855</name>
</gene>
<evidence type="ECO:0000313" key="1">
    <source>
        <dbReference type="EMBL" id="KAJ8667193.1"/>
    </source>
</evidence>
<name>A0ACC2N7V0_9HYME</name>
<keyword evidence="2" id="KW-1185">Reference proteome</keyword>
<reference evidence="1" key="1">
    <citation type="submission" date="2023-04" db="EMBL/GenBank/DDBJ databases">
        <title>A chromosome-level genome assembly of the parasitoid wasp Eretmocerus hayati.</title>
        <authorList>
            <person name="Zhong Y."/>
            <person name="Liu S."/>
            <person name="Liu Y."/>
        </authorList>
    </citation>
    <scope>NUCLEOTIDE SEQUENCE</scope>
    <source>
        <strain evidence="1">ZJU_SS_LIU_2023</strain>
    </source>
</reference>
<sequence length="139" mass="15020">MTAGEAKSSTGSRKISPQIGPTTVTPLSSDDLHSSSSDKLDKLLRLKKARRYEALRVGSSTENSETVDENHTRQITPLVIPNHQDQDLDRNFIGTMVFLILAAASAAAISFSLGLIILGGAALVILKRIRRQRPSQLGL</sequence>
<comment type="caution">
    <text evidence="1">The sequence shown here is derived from an EMBL/GenBank/DDBJ whole genome shotgun (WGS) entry which is preliminary data.</text>
</comment>
<protein>
    <submittedName>
        <fullName evidence="1">Uncharacterized protein</fullName>
    </submittedName>
</protein>